<dbReference type="InterPro" id="IPR019931">
    <property type="entry name" value="LPXTG_anchor"/>
</dbReference>
<evidence type="ECO:0000313" key="8">
    <source>
        <dbReference type="EMBL" id="NIH54525.1"/>
    </source>
</evidence>
<feature type="region of interest" description="Disordered" evidence="5">
    <location>
        <begin position="2094"/>
        <end position="2131"/>
    </location>
</feature>
<evidence type="ECO:0000256" key="4">
    <source>
        <dbReference type="ARBA" id="ARBA00023088"/>
    </source>
</evidence>
<comment type="caution">
    <text evidence="8">The sequence shown here is derived from an EMBL/GenBank/DDBJ whole genome shotgun (WGS) entry which is preliminary data.</text>
</comment>
<feature type="transmembrane region" description="Helical" evidence="6">
    <location>
        <begin position="2134"/>
        <end position="2154"/>
    </location>
</feature>
<feature type="domain" description="Gram-positive cocci surface proteins LPxTG" evidence="7">
    <location>
        <begin position="2126"/>
        <end position="2160"/>
    </location>
</feature>
<dbReference type="PROSITE" id="PS50847">
    <property type="entry name" value="GRAM_POS_ANCHORING"/>
    <property type="match status" value="1"/>
</dbReference>
<dbReference type="Pfam" id="PF17936">
    <property type="entry name" value="Big_6"/>
    <property type="match status" value="11"/>
</dbReference>
<evidence type="ECO:0000256" key="6">
    <source>
        <dbReference type="SAM" id="Phobius"/>
    </source>
</evidence>
<dbReference type="Pfam" id="PF20009">
    <property type="entry name" value="GEVED"/>
    <property type="match status" value="1"/>
</dbReference>
<evidence type="ECO:0000256" key="1">
    <source>
        <dbReference type="ARBA" id="ARBA00022512"/>
    </source>
</evidence>
<keyword evidence="2" id="KW-0964">Secreted</keyword>
<evidence type="ECO:0000259" key="7">
    <source>
        <dbReference type="PROSITE" id="PS50847"/>
    </source>
</evidence>
<sequence length="2160" mass="217102">MHTQSPQPPDGRNRVTRAASRVLAIATAGLLTVSGLSLGAAPAGAFQGNSTVTASGSNASMTFPGGLTMTANLTPGTQGSASMASFVMAAANVESVPFSPADVVTGKNNIRISAVMSPPVPGEYRNFGAVTLSFSKPVTNPRLHLSRMFGGLVTPGADTLVDSTRVTVVDGTPSIPTLNKLSGFDGWTVTDSSVFSNTTGIAYVQPDACKTVAGSGLSPAGCGSVELTGTVQTVTLKLDTFQTVVGAGSTGVTIPYVNFEVTVDEDLAGGNTATPVSYGNASHVNSGLSIGAGLTNDATSTRTATTPQAQTTDVNDAFAENPTLFTGKANTIDVPVNGLLAGHTAVTSVWLDSNRNGVFDASEKYSAAAAGNGIHSVTLPSTATTTIGNTWMRIRTAETAVANATGFADSGEVEDWPVTVTAVPPAAPVVTSPADGALLNTATPTFTGTGEKLGQKIEVRDALGAVVCTTTVQAGLAWSCTPAVALPQGEANYSVYEIEPNNVASDPGTTLTLTIDSIAPGTPTAAPSNGKVVRGTAEPLSTVTITNAIGTVIGTGTADVDGNFVITTTGPSPATGDVLKVTATDAAGNVSPAKSVTVNADVPATPTVNASRGDALKGTGTAGETITASLPDGTKLTALVDGLGNWSIPVPVEKTLAHNDVVTVISTNPEGTPSLPASVTIDREAPSTPIVNPTNGSIVAGKAEPGATVEIRDSGNNLLATVTADPQGNYSKVFNPVLAHGLELVVTATDAAGNTSPAATTTVNGDPVAAPVINPTNGSTISGTGTAGTTITVTLPTGDPLTTTVNAAGEWSLSVPAGQALNHNDVVTATASNKEGTVSAPASQIVDQQAPEAPHVDRSNGVTITGGPVAAEDDILVLDANGDPIDGVLIRNAEDGTFVFTPTDPLAETDEVTVALRDPSGNTSDATPVVIDTSAPEVLNLNPSNGSVVRGTTEPFATVTIHNDENGTVLTVTADEHGDFVANFVPALTNGTVISVTAADKVGNTTAPQTVTVNTSVPTTPAINPSNGQTVSGIGDHGDTVTVTLPNGTQLTAIVNDQGTWSVDVPEADRPLNGQTILATAVNRYNTSSEEATRVVDTVAPPAPVVNPTNGTSVSGTSEPGATIIIRDTDGVIIGTGTADDTGAYRILFTEPLDDSLELFVSARDAAGNESPRTPAIVNAQPVDAPEVLPSNGNVVRGTGTPGHDILVTLPNGEKLATTVDDEGNWAVPVSPRLANGDVVTATATNPEGTISEPGSVTVDTIAPLAPVLKPSDGVTITGGTVEQGDTVTVLGQDDLPIAGTITVNGDGTFVFTPSTPLTAGAIANVVVTDPSGNASNPVAAEIITAKPATPAVEISNGTSINGGPIGDRETVAILDGAGEPLEGDLTMNEDGTFVFVPKKPLTDDDIVTIVVTGPSGLESAPAQVEIVSIAPKAPAVEVSDGATISGGPIGDRETVAILDGSGEPIEGDLVMNPDGTFEFTPKNPLGKDDIVTVVVTGPSGLKSAPKPVEIITDAPATPPVDVSDGTAITGGPVGERDTITVLDGHGEPIEGTLTVGGDGMFVFVPKTPLTDDDVVNIIVTGPSGLVSNPAEVDIVATKPATPAVDASNGKQITGGPIGDRETVAILDGNGEPLEGDLTMNEDGTFVFIPKTPLTEKDTAKVVVTGPSGLTSTPEQVTIDTIAPSVPKTDVSDGTVITGGPVEDNVTISFVDKNGNAIEGTVTIDSEGMFSFVPTDPIDETDGAKIVVTDAVGNASTPSPLDVVTTVPSAPHVNVSNGTQITGGPIGERDTIAILDGNGDPIEGDLTVDEKGMFVFVPMTPLTDTDIVNVVVTGPSGLTSPPSSVTVDTVAPDAPVVQPSNGSVVRGTAEAGSKVTIRDADGNVLGTTLADDEGNFSLAFSPAIADKTTLFVTATDAAGNTSPQAESVVNGAAVLPPYVAPTQGGVLTGTGMPCDTITITLPDGTVLTTVVGDNGTWSIDLAPNHILTNGDVLRVTATNAAGTKSEPTAVIVDQLAPEQPAVDPSTGNVITGGPVDKGDTVTFVDGDGKVISGEVVIDENGMFTFIPTTPLSQGAEVFVVVTDASGNSSVPLKVTISAPATRPDTNNSGQDSDEKPKQSDNGSAGLSNTGDNTLMPLGSTALLVLLAGAGLIAMRKRRDA</sequence>
<evidence type="ECO:0000256" key="3">
    <source>
        <dbReference type="ARBA" id="ARBA00022729"/>
    </source>
</evidence>
<keyword evidence="9" id="KW-1185">Reference proteome</keyword>
<proteinExistence type="predicted"/>
<feature type="region of interest" description="Disordered" evidence="5">
    <location>
        <begin position="1513"/>
        <end position="1535"/>
    </location>
</feature>
<organism evidence="8 9">
    <name type="scientific">Lysinibacter cavernae</name>
    <dbReference type="NCBI Taxonomy" id="1640652"/>
    <lineage>
        <taxon>Bacteria</taxon>
        <taxon>Bacillati</taxon>
        <taxon>Actinomycetota</taxon>
        <taxon>Actinomycetes</taxon>
        <taxon>Micrococcales</taxon>
        <taxon>Microbacteriaceae</taxon>
        <taxon>Lysinibacter</taxon>
    </lineage>
</organism>
<dbReference type="Proteomes" id="UP000541033">
    <property type="component" value="Unassembled WGS sequence"/>
</dbReference>
<accession>A0A7X5R2K9</accession>
<keyword evidence="6" id="KW-0812">Transmembrane</keyword>
<keyword evidence="1" id="KW-0134">Cell wall</keyword>
<evidence type="ECO:0000256" key="5">
    <source>
        <dbReference type="SAM" id="MobiDB-lite"/>
    </source>
</evidence>
<evidence type="ECO:0000313" key="9">
    <source>
        <dbReference type="Proteomes" id="UP000541033"/>
    </source>
</evidence>
<reference evidence="8 9" key="1">
    <citation type="submission" date="2020-02" db="EMBL/GenBank/DDBJ databases">
        <title>Sequencing the genomes of 1000 actinobacteria strains.</title>
        <authorList>
            <person name="Klenk H.-P."/>
        </authorList>
    </citation>
    <scope>NUCLEOTIDE SEQUENCE [LARGE SCALE GENOMIC DNA]</scope>
    <source>
        <strain evidence="8 9">DSM 27960</strain>
    </source>
</reference>
<protein>
    <recommendedName>
        <fullName evidence="7">Gram-positive cocci surface proteins LPxTG domain-containing protein</fullName>
    </recommendedName>
</protein>
<dbReference type="GO" id="GO:0005975">
    <property type="term" value="P:carbohydrate metabolic process"/>
    <property type="evidence" value="ECO:0007669"/>
    <property type="project" value="UniProtKB-ARBA"/>
</dbReference>
<keyword evidence="6" id="KW-0472">Membrane</keyword>
<keyword evidence="6" id="KW-1133">Transmembrane helix</keyword>
<keyword evidence="4" id="KW-0572">Peptidoglycan-anchor</keyword>
<dbReference type="Gene3D" id="2.60.40.10">
    <property type="entry name" value="Immunoglobulins"/>
    <property type="match status" value="14"/>
</dbReference>
<dbReference type="RefSeq" id="WP_167150903.1">
    <property type="nucleotide sequence ID" value="NZ_JAAMOX010000002.1"/>
</dbReference>
<dbReference type="InterPro" id="IPR013783">
    <property type="entry name" value="Ig-like_fold"/>
</dbReference>
<dbReference type="InterPro" id="IPR041498">
    <property type="entry name" value="Big_6"/>
</dbReference>
<keyword evidence="3" id="KW-0732">Signal</keyword>
<dbReference type="EMBL" id="JAAMOX010000002">
    <property type="protein sequence ID" value="NIH54525.1"/>
    <property type="molecule type" value="Genomic_DNA"/>
</dbReference>
<dbReference type="NCBIfam" id="NF033510">
    <property type="entry name" value="Ca_tandemer"/>
    <property type="match status" value="8"/>
</dbReference>
<dbReference type="InterPro" id="IPR045474">
    <property type="entry name" value="GEVED"/>
</dbReference>
<feature type="compositionally biased region" description="Polar residues" evidence="5">
    <location>
        <begin position="2119"/>
        <end position="2131"/>
    </location>
</feature>
<gene>
    <name evidence="8" type="ORF">FHX76_002421</name>
</gene>
<name>A0A7X5R2K9_9MICO</name>
<evidence type="ECO:0000256" key="2">
    <source>
        <dbReference type="ARBA" id="ARBA00022525"/>
    </source>
</evidence>